<dbReference type="InterPro" id="IPR003804">
    <property type="entry name" value="Lactate_perm"/>
</dbReference>
<feature type="transmembrane region" description="Helical" evidence="8">
    <location>
        <begin position="269"/>
        <end position="288"/>
    </location>
</feature>
<accession>A0A5C5VBS4</accession>
<dbReference type="AlphaFoldDB" id="A0A5C5VBS4"/>
<comment type="similarity">
    <text evidence="2 8">Belongs to the lactate permease family.</text>
</comment>
<dbReference type="OrthoDB" id="9761056at2"/>
<dbReference type="GO" id="GO:0015295">
    <property type="term" value="F:solute:proton symporter activity"/>
    <property type="evidence" value="ECO:0007669"/>
    <property type="project" value="TreeGrafter"/>
</dbReference>
<evidence type="ECO:0000256" key="7">
    <source>
        <dbReference type="ARBA" id="ARBA00023136"/>
    </source>
</evidence>
<feature type="transmembrane region" description="Helical" evidence="8">
    <location>
        <begin position="6"/>
        <end position="24"/>
    </location>
</feature>
<evidence type="ECO:0000256" key="3">
    <source>
        <dbReference type="ARBA" id="ARBA00022448"/>
    </source>
</evidence>
<reference evidence="9 10" key="1">
    <citation type="submission" date="2019-02" db="EMBL/GenBank/DDBJ databases">
        <title>Deep-cultivation of Planctomycetes and their phenomic and genomic characterization uncovers novel biology.</title>
        <authorList>
            <person name="Wiegand S."/>
            <person name="Jogler M."/>
            <person name="Boedeker C."/>
            <person name="Pinto D."/>
            <person name="Vollmers J."/>
            <person name="Rivas-Marin E."/>
            <person name="Kohn T."/>
            <person name="Peeters S.H."/>
            <person name="Heuer A."/>
            <person name="Rast P."/>
            <person name="Oberbeckmann S."/>
            <person name="Bunk B."/>
            <person name="Jeske O."/>
            <person name="Meyerdierks A."/>
            <person name="Storesund J.E."/>
            <person name="Kallscheuer N."/>
            <person name="Luecker S."/>
            <person name="Lage O.M."/>
            <person name="Pohl T."/>
            <person name="Merkel B.J."/>
            <person name="Hornburger P."/>
            <person name="Mueller R.-W."/>
            <person name="Bruemmer F."/>
            <person name="Labrenz M."/>
            <person name="Spormann A.M."/>
            <person name="Op Den Camp H."/>
            <person name="Overmann J."/>
            <person name="Amann R."/>
            <person name="Jetten M.S.M."/>
            <person name="Mascher T."/>
            <person name="Medema M.H."/>
            <person name="Devos D.P."/>
            <person name="Kaster A.-K."/>
            <person name="Ovreas L."/>
            <person name="Rohde M."/>
            <person name="Galperin M.Y."/>
            <person name="Jogler C."/>
        </authorList>
    </citation>
    <scope>NUCLEOTIDE SEQUENCE [LARGE SCALE GENOMIC DNA]</scope>
    <source>
        <strain evidence="9 10">KOR34</strain>
    </source>
</reference>
<protein>
    <recommendedName>
        <fullName evidence="8">L-lactate permease</fullName>
    </recommendedName>
</protein>
<gene>
    <name evidence="9" type="primary">lutP</name>
    <name evidence="9" type="ORF">KOR34_09730</name>
</gene>
<evidence type="ECO:0000256" key="5">
    <source>
        <dbReference type="ARBA" id="ARBA00022692"/>
    </source>
</evidence>
<dbReference type="PANTHER" id="PTHR30003:SF0">
    <property type="entry name" value="GLYCOLATE PERMEASE GLCA-RELATED"/>
    <property type="match status" value="1"/>
</dbReference>
<dbReference type="Pfam" id="PF02652">
    <property type="entry name" value="Lactate_perm"/>
    <property type="match status" value="1"/>
</dbReference>
<dbReference type="RefSeq" id="WP_146562697.1">
    <property type="nucleotide sequence ID" value="NZ_SIHJ01000001.1"/>
</dbReference>
<feature type="transmembrane region" description="Helical" evidence="8">
    <location>
        <begin position="497"/>
        <end position="519"/>
    </location>
</feature>
<comment type="subcellular location">
    <subcellularLocation>
        <location evidence="1 8">Cell membrane</location>
        <topology evidence="1 8">Multi-pass membrane protein</topology>
    </subcellularLocation>
</comment>
<evidence type="ECO:0000313" key="10">
    <source>
        <dbReference type="Proteomes" id="UP000316714"/>
    </source>
</evidence>
<comment type="function">
    <text evidence="8">Uptake of L-lactate across the membrane. Can also transport D-lactate and glycolate.</text>
</comment>
<keyword evidence="6 8" id="KW-1133">Transmembrane helix</keyword>
<feature type="transmembrane region" description="Helical" evidence="8">
    <location>
        <begin position="455"/>
        <end position="476"/>
    </location>
</feature>
<evidence type="ECO:0000256" key="1">
    <source>
        <dbReference type="ARBA" id="ARBA00004651"/>
    </source>
</evidence>
<keyword evidence="5 8" id="KW-0812">Transmembrane</keyword>
<keyword evidence="3 8" id="KW-0813">Transport</keyword>
<proteinExistence type="inferred from homology"/>
<dbReference type="PANTHER" id="PTHR30003">
    <property type="entry name" value="L-LACTATE PERMEASE"/>
    <property type="match status" value="1"/>
</dbReference>
<feature type="transmembrane region" description="Helical" evidence="8">
    <location>
        <begin position="62"/>
        <end position="82"/>
    </location>
</feature>
<evidence type="ECO:0000256" key="4">
    <source>
        <dbReference type="ARBA" id="ARBA00022475"/>
    </source>
</evidence>
<organism evidence="9 10">
    <name type="scientific">Posidoniimonas corsicana</name>
    <dbReference type="NCBI Taxonomy" id="1938618"/>
    <lineage>
        <taxon>Bacteria</taxon>
        <taxon>Pseudomonadati</taxon>
        <taxon>Planctomycetota</taxon>
        <taxon>Planctomycetia</taxon>
        <taxon>Pirellulales</taxon>
        <taxon>Lacipirellulaceae</taxon>
        <taxon>Posidoniimonas</taxon>
    </lineage>
</organism>
<feature type="transmembrane region" description="Helical" evidence="8">
    <location>
        <begin position="205"/>
        <end position="228"/>
    </location>
</feature>
<dbReference type="GO" id="GO:0005886">
    <property type="term" value="C:plasma membrane"/>
    <property type="evidence" value="ECO:0007669"/>
    <property type="project" value="UniProtKB-SubCell"/>
</dbReference>
<comment type="caution">
    <text evidence="9">The sequence shown here is derived from an EMBL/GenBank/DDBJ whole genome shotgun (WGS) entry which is preliminary data.</text>
</comment>
<evidence type="ECO:0000256" key="2">
    <source>
        <dbReference type="ARBA" id="ARBA00010100"/>
    </source>
</evidence>
<feature type="transmembrane region" description="Helical" evidence="8">
    <location>
        <begin position="409"/>
        <end position="435"/>
    </location>
</feature>
<dbReference type="Proteomes" id="UP000316714">
    <property type="component" value="Unassembled WGS sequence"/>
</dbReference>
<feature type="transmembrane region" description="Helical" evidence="8">
    <location>
        <begin position="240"/>
        <end position="262"/>
    </location>
</feature>
<sequence>MGDIGLSILAALPLIVVGVLLVGFRTPAKFAMPVGYVCVVALAAGVWDVSAAQVTAASVKGLTITAEILLIVFGAVLLLRTLECTGAMQAIRSSVSNASPDQRVQVIVVAWLFGSFVEGSSGFGTPAALAAPLLVGLGFPPLAAVFAGLAIQCTPVSFGAAGTPILVGVSTGLSGSPEVQQYAASLGYASEADWRGFLQAIGLRVAVLHAAIGTLVPLLMTALMTRFFGPNRSFRDGLSVWPFALFAALAMTVPYLAAAWLLGPEFPALAGGLVGLVVVALALKLGFFRSYADSPWRFEPTTPHSHTDAVEQDAPTVPISAVWAWAPYALAAALLLLTRTAPAVKQALTSFVIPVASPLGASFSRSVAPLYSPGTIFVVVSLLAFAAFHRRGGRPWRTYGGEWRAAAATVARASVALLFAVPLVQVFILSGGGTAGHESMPLSLAAGVESVVGSAWPTVAPTVGGLGAAVAGSNTISNMMFSLFQFDVAVRIGADPLWVVALQAVGGAAGNTICVHNIVAASAVVGVSGQEGVLIRKTWWVFFYYVLAAGAAGIVLAGR</sequence>
<feature type="transmembrane region" description="Helical" evidence="8">
    <location>
        <begin position="129"/>
        <end position="151"/>
    </location>
</feature>
<feature type="transmembrane region" description="Helical" evidence="8">
    <location>
        <begin position="370"/>
        <end position="388"/>
    </location>
</feature>
<feature type="transmembrane region" description="Helical" evidence="8">
    <location>
        <begin position="317"/>
        <end position="337"/>
    </location>
</feature>
<name>A0A5C5VBS4_9BACT</name>
<evidence type="ECO:0000256" key="6">
    <source>
        <dbReference type="ARBA" id="ARBA00022989"/>
    </source>
</evidence>
<dbReference type="EMBL" id="SIHJ01000001">
    <property type="protein sequence ID" value="TWT36074.1"/>
    <property type="molecule type" value="Genomic_DNA"/>
</dbReference>
<evidence type="ECO:0000256" key="8">
    <source>
        <dbReference type="RuleBase" id="RU365092"/>
    </source>
</evidence>
<keyword evidence="10" id="KW-1185">Reference proteome</keyword>
<evidence type="ECO:0000313" key="9">
    <source>
        <dbReference type="EMBL" id="TWT36074.1"/>
    </source>
</evidence>
<dbReference type="GO" id="GO:0015129">
    <property type="term" value="F:lactate transmembrane transporter activity"/>
    <property type="evidence" value="ECO:0007669"/>
    <property type="project" value="UniProtKB-UniRule"/>
</dbReference>
<keyword evidence="7 8" id="KW-0472">Membrane</keyword>
<feature type="transmembrane region" description="Helical" evidence="8">
    <location>
        <begin position="36"/>
        <end position="56"/>
    </location>
</feature>
<keyword evidence="4 8" id="KW-1003">Cell membrane</keyword>
<feature type="transmembrane region" description="Helical" evidence="8">
    <location>
        <begin position="539"/>
        <end position="558"/>
    </location>
</feature>